<feature type="region of interest" description="Disordered" evidence="5">
    <location>
        <begin position="161"/>
        <end position="186"/>
    </location>
</feature>
<dbReference type="InterPro" id="IPR012334">
    <property type="entry name" value="Pectin_lyas_fold"/>
</dbReference>
<evidence type="ECO:0000256" key="1">
    <source>
        <dbReference type="ARBA" id="ARBA00008834"/>
    </source>
</evidence>
<evidence type="ECO:0000259" key="6">
    <source>
        <dbReference type="Pfam" id="PF12708"/>
    </source>
</evidence>
<dbReference type="SMART" id="SM00710">
    <property type="entry name" value="PbH1"/>
    <property type="match status" value="5"/>
</dbReference>
<dbReference type="OrthoDB" id="9795222at2"/>
<dbReference type="InterPro" id="IPR011050">
    <property type="entry name" value="Pectin_lyase_fold/virulence"/>
</dbReference>
<dbReference type="Proteomes" id="UP000198356">
    <property type="component" value="Unassembled WGS sequence"/>
</dbReference>
<evidence type="ECO:0000256" key="2">
    <source>
        <dbReference type="ARBA" id="ARBA00022801"/>
    </source>
</evidence>
<dbReference type="AlphaFoldDB" id="A0A239LVZ6"/>
<evidence type="ECO:0000256" key="4">
    <source>
        <dbReference type="RuleBase" id="RU361169"/>
    </source>
</evidence>
<dbReference type="InterPro" id="IPR051801">
    <property type="entry name" value="GH28_Enzymes"/>
</dbReference>
<accession>A0A239LVZ6</accession>
<dbReference type="PANTHER" id="PTHR31339">
    <property type="entry name" value="PECTIN LYASE-RELATED"/>
    <property type="match status" value="1"/>
</dbReference>
<dbReference type="EMBL" id="FZOU01000008">
    <property type="protein sequence ID" value="SNT34827.1"/>
    <property type="molecule type" value="Genomic_DNA"/>
</dbReference>
<feature type="compositionally biased region" description="Basic and acidic residues" evidence="5">
    <location>
        <begin position="173"/>
        <end position="186"/>
    </location>
</feature>
<evidence type="ECO:0000256" key="5">
    <source>
        <dbReference type="SAM" id="MobiDB-lite"/>
    </source>
</evidence>
<sequence>MGIEVERAGKPMDRRSILKHVVGVGALAGPGIAAYAAAYKEDAEPEAESLNPRSFGAKGDGKTKDTAAIQRAIDTCSKRGGGVVYVSPGTYLTGSIWIKSNVNLHLSAGATLLGSPDIEDYKAPAEMQKPVTWVTIRHLILAFKETNVALTGRGTVDGSNHMYLAKSKNPPVKPEDRWHASSSAETERVQRISPMVEIAMCTNVLIEGVTLQNSVGWTLRPQGCYHVVIRGVKVRNAMNTQNTDGIDPTSCENVMISDCDVDTGDDALCIKSDNVWGENRICRNVTVTNCVLASACNGFKIGSEGYFGFQNITFSNSVVYSKPGRRDDERTISAINILMPDGGWIEGVTVSNITIRDARIAIFIRLQNIIGHKDAVMKSWLRSVMISNVQAFGQIVTSQITGIPDHPAEDITLRNIRLQTDEAGQAAWANNIVPEREHGYAEGTLFGRFPSFGLYCRHVNGLNLSDIDLVSTKSDPRPMIHFDDVNALSLRNVTGTPPSTGAETILMRDVTDAAITGNYPTAKNNVFVRVQGEKSAEISFFGNDLHRAKTPVALDANVPAGAVRVDGQSFHPA</sequence>
<dbReference type="InterPro" id="IPR024535">
    <property type="entry name" value="RHGA/B-epi-like_pectate_lyase"/>
</dbReference>
<organism evidence="7 8">
    <name type="scientific">Granulicella rosea</name>
    <dbReference type="NCBI Taxonomy" id="474952"/>
    <lineage>
        <taxon>Bacteria</taxon>
        <taxon>Pseudomonadati</taxon>
        <taxon>Acidobacteriota</taxon>
        <taxon>Terriglobia</taxon>
        <taxon>Terriglobales</taxon>
        <taxon>Acidobacteriaceae</taxon>
        <taxon>Granulicella</taxon>
    </lineage>
</organism>
<dbReference type="GO" id="GO:0016829">
    <property type="term" value="F:lyase activity"/>
    <property type="evidence" value="ECO:0007669"/>
    <property type="project" value="UniProtKB-KW"/>
</dbReference>
<protein>
    <submittedName>
        <fullName evidence="7">Pectate lyase superfamily protein</fullName>
    </submittedName>
</protein>
<reference evidence="7 8" key="1">
    <citation type="submission" date="2017-06" db="EMBL/GenBank/DDBJ databases">
        <authorList>
            <person name="Kim H.J."/>
            <person name="Triplett B.A."/>
        </authorList>
    </citation>
    <scope>NUCLEOTIDE SEQUENCE [LARGE SCALE GENOMIC DNA]</scope>
    <source>
        <strain evidence="7 8">DSM 18704</strain>
    </source>
</reference>
<dbReference type="InterPro" id="IPR000743">
    <property type="entry name" value="Glyco_hydro_28"/>
</dbReference>
<evidence type="ECO:0000256" key="3">
    <source>
        <dbReference type="ARBA" id="ARBA00023295"/>
    </source>
</evidence>
<proteinExistence type="inferred from homology"/>
<dbReference type="SUPFAM" id="SSF51126">
    <property type="entry name" value="Pectin lyase-like"/>
    <property type="match status" value="1"/>
</dbReference>
<comment type="similarity">
    <text evidence="1 4">Belongs to the glycosyl hydrolase 28 family.</text>
</comment>
<dbReference type="GO" id="GO:0005975">
    <property type="term" value="P:carbohydrate metabolic process"/>
    <property type="evidence" value="ECO:0007669"/>
    <property type="project" value="InterPro"/>
</dbReference>
<feature type="domain" description="Rhamnogalacturonase A/B/Epimerase-like pectate lyase" evidence="6">
    <location>
        <begin position="51"/>
        <end position="104"/>
    </location>
</feature>
<name>A0A239LVZ6_9BACT</name>
<evidence type="ECO:0000313" key="7">
    <source>
        <dbReference type="EMBL" id="SNT34827.1"/>
    </source>
</evidence>
<dbReference type="InterPro" id="IPR006626">
    <property type="entry name" value="PbH1"/>
</dbReference>
<dbReference type="Gene3D" id="2.160.20.10">
    <property type="entry name" value="Single-stranded right-handed beta-helix, Pectin lyase-like"/>
    <property type="match status" value="1"/>
</dbReference>
<dbReference type="GO" id="GO:0004650">
    <property type="term" value="F:polygalacturonase activity"/>
    <property type="evidence" value="ECO:0007669"/>
    <property type="project" value="InterPro"/>
</dbReference>
<dbReference type="PANTHER" id="PTHR31339:SF9">
    <property type="entry name" value="PLASMIN AND FIBRONECTIN-BINDING PROTEIN A"/>
    <property type="match status" value="1"/>
</dbReference>
<keyword evidence="3 4" id="KW-0326">Glycosidase</keyword>
<dbReference type="Pfam" id="PF12708">
    <property type="entry name" value="Pect-lyase_RHGA_epim"/>
    <property type="match status" value="1"/>
</dbReference>
<evidence type="ECO:0000313" key="8">
    <source>
        <dbReference type="Proteomes" id="UP000198356"/>
    </source>
</evidence>
<gene>
    <name evidence="7" type="ORF">SAMN05421770_10831</name>
</gene>
<keyword evidence="7" id="KW-0456">Lyase</keyword>
<dbReference type="Pfam" id="PF00295">
    <property type="entry name" value="Glyco_hydro_28"/>
    <property type="match status" value="1"/>
</dbReference>
<keyword evidence="2 4" id="KW-0378">Hydrolase</keyword>
<keyword evidence="8" id="KW-1185">Reference proteome</keyword>